<comment type="subunit">
    <text evidence="8 9">F-type ATPases have 2 components, CF(1) - the catalytic core - and CF(0) - the membrane proton channel. CF(1) has five subunits: alpha(3), beta(3), gamma(1), delta(1), epsilon(1). CF(0) has three main subunits: a, b and c.</text>
</comment>
<evidence type="ECO:0000256" key="7">
    <source>
        <dbReference type="ARBA" id="ARBA00023310"/>
    </source>
</evidence>
<evidence type="ECO:0000256" key="6">
    <source>
        <dbReference type="ARBA" id="ARBA00023196"/>
    </source>
</evidence>
<keyword evidence="3 8" id="KW-0813">Transport</keyword>
<dbReference type="GO" id="GO:0046933">
    <property type="term" value="F:proton-transporting ATP synthase activity, rotational mechanism"/>
    <property type="evidence" value="ECO:0007669"/>
    <property type="project" value="UniProtKB-UniRule"/>
</dbReference>
<protein>
    <recommendedName>
        <fullName evidence="8">ATP synthase epsilon chain</fullName>
    </recommendedName>
    <alternativeName>
        <fullName evidence="8">ATP synthase F1 sector epsilon subunit</fullName>
    </alternativeName>
    <alternativeName>
        <fullName evidence="8">F-ATPase epsilon subunit</fullName>
    </alternativeName>
</protein>
<keyword evidence="8" id="KW-0375">Hydrogen ion transport</keyword>
<reference evidence="12" key="2">
    <citation type="submission" date="2021-04" db="EMBL/GenBank/DDBJ databases">
        <authorList>
            <person name="Gilroy R."/>
        </authorList>
    </citation>
    <scope>NUCLEOTIDE SEQUENCE</scope>
    <source>
        <strain evidence="12">CHK183-5548</strain>
    </source>
</reference>
<keyword evidence="6 8" id="KW-0139">CF(1)</keyword>
<dbReference type="InterPro" id="IPR020547">
    <property type="entry name" value="ATP_synth_F1_esu_C"/>
</dbReference>
<comment type="subcellular location">
    <subcellularLocation>
        <location evidence="1 8">Cell membrane</location>
        <topology evidence="1 8">Peripheral membrane protein</topology>
    </subcellularLocation>
</comment>
<dbReference type="EMBL" id="DWWL01000078">
    <property type="protein sequence ID" value="HJC48765.1"/>
    <property type="molecule type" value="Genomic_DNA"/>
</dbReference>
<dbReference type="Proteomes" id="UP000823883">
    <property type="component" value="Unassembled WGS sequence"/>
</dbReference>
<dbReference type="Pfam" id="PF02823">
    <property type="entry name" value="ATP-synt_DE_N"/>
    <property type="match status" value="1"/>
</dbReference>
<evidence type="ECO:0000259" key="11">
    <source>
        <dbReference type="Pfam" id="PF02823"/>
    </source>
</evidence>
<gene>
    <name evidence="8 12" type="primary">atpC</name>
    <name evidence="12" type="ORF">IAA04_12025</name>
</gene>
<dbReference type="InterPro" id="IPR020546">
    <property type="entry name" value="ATP_synth_F1_dsu/esu_N"/>
</dbReference>
<evidence type="ECO:0000256" key="1">
    <source>
        <dbReference type="ARBA" id="ARBA00004202"/>
    </source>
</evidence>
<dbReference type="GO" id="GO:0005886">
    <property type="term" value="C:plasma membrane"/>
    <property type="evidence" value="ECO:0007669"/>
    <property type="project" value="UniProtKB-SubCell"/>
</dbReference>
<dbReference type="InterPro" id="IPR036794">
    <property type="entry name" value="ATP_F1_dsu/esu_C_sf"/>
</dbReference>
<dbReference type="SUPFAM" id="SSF51344">
    <property type="entry name" value="Epsilon subunit of F1F0-ATP synthase N-terminal domain"/>
    <property type="match status" value="1"/>
</dbReference>
<evidence type="ECO:0000256" key="2">
    <source>
        <dbReference type="ARBA" id="ARBA00005712"/>
    </source>
</evidence>
<evidence type="ECO:0000256" key="4">
    <source>
        <dbReference type="ARBA" id="ARBA00023065"/>
    </source>
</evidence>
<dbReference type="AlphaFoldDB" id="A0A9D2T8A2"/>
<keyword evidence="7 8" id="KW-0066">ATP synthesis</keyword>
<dbReference type="InterPro" id="IPR036771">
    <property type="entry name" value="ATPsynth_dsu/esu_N"/>
</dbReference>
<evidence type="ECO:0000256" key="8">
    <source>
        <dbReference type="HAMAP-Rule" id="MF_00530"/>
    </source>
</evidence>
<dbReference type="CDD" id="cd12152">
    <property type="entry name" value="F1-ATPase_delta"/>
    <property type="match status" value="1"/>
</dbReference>
<evidence type="ECO:0000259" key="10">
    <source>
        <dbReference type="Pfam" id="PF00401"/>
    </source>
</evidence>
<comment type="similarity">
    <text evidence="2 8 9">Belongs to the ATPase epsilon chain family.</text>
</comment>
<dbReference type="GO" id="GO:0005524">
    <property type="term" value="F:ATP binding"/>
    <property type="evidence" value="ECO:0007669"/>
    <property type="project" value="UniProtKB-UniRule"/>
</dbReference>
<dbReference type="NCBIfam" id="TIGR01216">
    <property type="entry name" value="ATP_synt_epsi"/>
    <property type="match status" value="1"/>
</dbReference>
<feature type="domain" description="ATP synthase F1 complex delta/epsilon subunit N-terminal" evidence="11">
    <location>
        <begin position="7"/>
        <end position="83"/>
    </location>
</feature>
<dbReference type="Pfam" id="PF00401">
    <property type="entry name" value="ATP-synt_DE"/>
    <property type="match status" value="1"/>
</dbReference>
<reference evidence="12" key="1">
    <citation type="journal article" date="2021" name="PeerJ">
        <title>Extensive microbial diversity within the chicken gut microbiome revealed by metagenomics and culture.</title>
        <authorList>
            <person name="Gilroy R."/>
            <person name="Ravi A."/>
            <person name="Getino M."/>
            <person name="Pursley I."/>
            <person name="Horton D.L."/>
            <person name="Alikhan N.F."/>
            <person name="Baker D."/>
            <person name="Gharbi K."/>
            <person name="Hall N."/>
            <person name="Watson M."/>
            <person name="Adriaenssens E.M."/>
            <person name="Foster-Nyarko E."/>
            <person name="Jarju S."/>
            <person name="Secka A."/>
            <person name="Antonio M."/>
            <person name="Oren A."/>
            <person name="Chaudhuri R.R."/>
            <person name="La Ragione R."/>
            <person name="Hildebrand F."/>
            <person name="Pallen M.J."/>
        </authorList>
    </citation>
    <scope>NUCLEOTIDE SEQUENCE</scope>
    <source>
        <strain evidence="12">CHK183-5548</strain>
    </source>
</reference>
<keyword evidence="8" id="KW-1003">Cell membrane</keyword>
<dbReference type="Gene3D" id="2.60.15.10">
    <property type="entry name" value="F0F1 ATP synthase delta/epsilon subunit, N-terminal"/>
    <property type="match status" value="1"/>
</dbReference>
<keyword evidence="5 8" id="KW-0472">Membrane</keyword>
<comment type="function">
    <text evidence="8">Produces ATP from ADP in the presence of a proton gradient across the membrane.</text>
</comment>
<feature type="domain" description="ATP synthase epsilon subunit C-terminal" evidence="10">
    <location>
        <begin position="88"/>
        <end position="131"/>
    </location>
</feature>
<evidence type="ECO:0000256" key="5">
    <source>
        <dbReference type="ARBA" id="ARBA00023136"/>
    </source>
</evidence>
<dbReference type="HAMAP" id="MF_00530">
    <property type="entry name" value="ATP_synth_epsil_bac"/>
    <property type="match status" value="1"/>
</dbReference>
<keyword evidence="4 8" id="KW-0406">Ion transport</keyword>
<dbReference type="PANTHER" id="PTHR13822">
    <property type="entry name" value="ATP SYNTHASE DELTA/EPSILON CHAIN"/>
    <property type="match status" value="1"/>
</dbReference>
<evidence type="ECO:0000313" key="12">
    <source>
        <dbReference type="EMBL" id="HJC48765.1"/>
    </source>
</evidence>
<evidence type="ECO:0000313" key="13">
    <source>
        <dbReference type="Proteomes" id="UP000823883"/>
    </source>
</evidence>
<proteinExistence type="inferred from homology"/>
<evidence type="ECO:0000256" key="3">
    <source>
        <dbReference type="ARBA" id="ARBA00022448"/>
    </source>
</evidence>
<comment type="caution">
    <text evidence="12">The sequence shown here is derived from an EMBL/GenBank/DDBJ whole genome shotgun (WGS) entry which is preliminary data.</text>
</comment>
<accession>A0A9D2T8A2</accession>
<organism evidence="12 13">
    <name type="scientific">Candidatus Lachnoclostridium pullistercoris</name>
    <dbReference type="NCBI Taxonomy" id="2838632"/>
    <lineage>
        <taxon>Bacteria</taxon>
        <taxon>Bacillati</taxon>
        <taxon>Bacillota</taxon>
        <taxon>Clostridia</taxon>
        <taxon>Lachnospirales</taxon>
        <taxon>Lachnospiraceae</taxon>
    </lineage>
</organism>
<name>A0A9D2T8A2_9FIRM</name>
<dbReference type="Gene3D" id="1.20.5.440">
    <property type="entry name" value="ATP synthase delta/epsilon subunit, C-terminal domain"/>
    <property type="match status" value="1"/>
</dbReference>
<sequence>MERTFGLHIVASDKDFYSGRGKKIVLPMKDGEICILPRHSDLMIAIVPGEMRFETADGEKRTAIVGGGFAQIINNRVTVLADSVERPEDIDLKRAEEARERAKEQLRQKQSIEEYYISRAALARAMSRLKAGGRKES</sequence>
<dbReference type="PANTHER" id="PTHR13822:SF10">
    <property type="entry name" value="ATP SYNTHASE EPSILON CHAIN, CHLOROPLASTIC"/>
    <property type="match status" value="1"/>
</dbReference>
<evidence type="ECO:0000256" key="9">
    <source>
        <dbReference type="RuleBase" id="RU003656"/>
    </source>
</evidence>
<dbReference type="InterPro" id="IPR001469">
    <property type="entry name" value="ATP_synth_F1_dsu/esu"/>
</dbReference>
<dbReference type="SUPFAM" id="SSF46604">
    <property type="entry name" value="Epsilon subunit of F1F0-ATP synthase C-terminal domain"/>
    <property type="match status" value="1"/>
</dbReference>
<dbReference type="GO" id="GO:0045259">
    <property type="term" value="C:proton-transporting ATP synthase complex"/>
    <property type="evidence" value="ECO:0007669"/>
    <property type="project" value="UniProtKB-KW"/>
</dbReference>